<feature type="compositionally biased region" description="Basic and acidic residues" evidence="1">
    <location>
        <begin position="817"/>
        <end position="831"/>
    </location>
</feature>
<organism evidence="4 5">
    <name type="scientific">Microbacterium koreense</name>
    <dbReference type="NCBI Taxonomy" id="323761"/>
    <lineage>
        <taxon>Bacteria</taxon>
        <taxon>Bacillati</taxon>
        <taxon>Actinomycetota</taxon>
        <taxon>Actinomycetes</taxon>
        <taxon>Micrococcales</taxon>
        <taxon>Microbacteriaceae</taxon>
        <taxon>Microbacterium</taxon>
    </lineage>
</organism>
<dbReference type="RefSeq" id="WP_378753820.1">
    <property type="nucleotide sequence ID" value="NZ_JBHSSV010000021.1"/>
</dbReference>
<evidence type="ECO:0000256" key="2">
    <source>
        <dbReference type="SAM" id="Phobius"/>
    </source>
</evidence>
<feature type="transmembrane region" description="Helical" evidence="2">
    <location>
        <begin position="132"/>
        <end position="151"/>
    </location>
</feature>
<gene>
    <name evidence="4" type="ORF">ACFQZV_00060</name>
</gene>
<feature type="region of interest" description="Disordered" evidence="1">
    <location>
        <begin position="605"/>
        <end position="624"/>
    </location>
</feature>
<evidence type="ECO:0000259" key="3">
    <source>
        <dbReference type="Pfam" id="PF01841"/>
    </source>
</evidence>
<name>A0ABW2ZMV4_9MICO</name>
<reference evidence="5" key="1">
    <citation type="journal article" date="2019" name="Int. J. Syst. Evol. Microbiol.">
        <title>The Global Catalogue of Microorganisms (GCM) 10K type strain sequencing project: providing services to taxonomists for standard genome sequencing and annotation.</title>
        <authorList>
            <consortium name="The Broad Institute Genomics Platform"/>
            <consortium name="The Broad Institute Genome Sequencing Center for Infectious Disease"/>
            <person name="Wu L."/>
            <person name="Ma J."/>
        </authorList>
    </citation>
    <scope>NUCLEOTIDE SEQUENCE [LARGE SCALE GENOMIC DNA]</scope>
    <source>
        <strain evidence="5">CCUG 50754</strain>
    </source>
</reference>
<keyword evidence="2" id="KW-0472">Membrane</keyword>
<dbReference type="Gene3D" id="3.10.620.30">
    <property type="match status" value="1"/>
</dbReference>
<dbReference type="InterPro" id="IPR052901">
    <property type="entry name" value="Bact_TGase-like"/>
</dbReference>
<dbReference type="PANTHER" id="PTHR42736">
    <property type="entry name" value="PROTEIN-GLUTAMINE GAMMA-GLUTAMYLTRANSFERASE"/>
    <property type="match status" value="1"/>
</dbReference>
<feature type="compositionally biased region" description="Polar residues" evidence="1">
    <location>
        <begin position="607"/>
        <end position="617"/>
    </location>
</feature>
<evidence type="ECO:0000313" key="4">
    <source>
        <dbReference type="EMBL" id="MFD0779689.1"/>
    </source>
</evidence>
<evidence type="ECO:0000256" key="1">
    <source>
        <dbReference type="SAM" id="MobiDB-lite"/>
    </source>
</evidence>
<feature type="transmembrane region" description="Helical" evidence="2">
    <location>
        <begin position="71"/>
        <end position="91"/>
    </location>
</feature>
<proteinExistence type="predicted"/>
<feature type="transmembrane region" description="Helical" evidence="2">
    <location>
        <begin position="672"/>
        <end position="694"/>
    </location>
</feature>
<accession>A0ABW2ZMV4</accession>
<feature type="transmembrane region" description="Helical" evidence="2">
    <location>
        <begin position="46"/>
        <end position="64"/>
    </location>
</feature>
<feature type="transmembrane region" description="Helical" evidence="2">
    <location>
        <begin position="158"/>
        <end position="177"/>
    </location>
</feature>
<feature type="region of interest" description="Disordered" evidence="1">
    <location>
        <begin position="804"/>
        <end position="831"/>
    </location>
</feature>
<keyword evidence="2" id="KW-0812">Transmembrane</keyword>
<evidence type="ECO:0000313" key="5">
    <source>
        <dbReference type="Proteomes" id="UP001597042"/>
    </source>
</evidence>
<feature type="transmembrane region" description="Helical" evidence="2">
    <location>
        <begin position="21"/>
        <end position="40"/>
    </location>
</feature>
<dbReference type="PANTHER" id="PTHR42736:SF1">
    <property type="entry name" value="PROTEIN-GLUTAMINE GAMMA-GLUTAMYLTRANSFERASE"/>
    <property type="match status" value="1"/>
</dbReference>
<keyword evidence="5" id="KW-1185">Reference proteome</keyword>
<dbReference type="SUPFAM" id="SSF54001">
    <property type="entry name" value="Cysteine proteinases"/>
    <property type="match status" value="1"/>
</dbReference>
<keyword evidence="2" id="KW-1133">Transmembrane helix</keyword>
<protein>
    <submittedName>
        <fullName evidence="4">Transglutaminase domain-containing protein</fullName>
    </submittedName>
</protein>
<dbReference type="EMBL" id="JBHTIM010000001">
    <property type="protein sequence ID" value="MFD0779689.1"/>
    <property type="molecule type" value="Genomic_DNA"/>
</dbReference>
<feature type="domain" description="Transglutaminase-like" evidence="3">
    <location>
        <begin position="531"/>
        <end position="604"/>
    </location>
</feature>
<feature type="transmembrane region" description="Helical" evidence="2">
    <location>
        <begin position="189"/>
        <end position="211"/>
    </location>
</feature>
<dbReference type="InterPro" id="IPR002931">
    <property type="entry name" value="Transglutaminase-like"/>
</dbReference>
<comment type="caution">
    <text evidence="4">The sequence shown here is derived from an EMBL/GenBank/DDBJ whole genome shotgun (WGS) entry which is preliminary data.</text>
</comment>
<sequence>MTANDRAPSAWTRGLAPRVHAGSTFALVIVVIAAAAAWPIYRTSAFVLLVAVSVSLATVVAFAARAFAWSGWIVCGVLTGVVLVTGIPLAVPSRMGDAGDLLRGWGEVAAGVVLGWKDLLTVELPVGSYRNLLVPALIVFLVGTSAVLLLSWRAGRRAYLAVPVALSMVSFGLVFGRADVSAPWTVGSITLYAPVETVLGISGLLATLLWLSWRTHDERARALRRAADSSGVRVARRISPTDRHRVMLGLAMIAGCALVAVVVVPFVARGMDRDVLRSAVGPQIDLSAQVSPLTEHRGMFDDARASEVLFTISGEELPARVRLATLTDYDGEVFRTGEGAGAFLRLPSAIDPGTGRTIDAHIEVSDLGGVWMPTVGRLHRVEFDGQRAAELADGFYYSTDADAGIQIAGGGLTDGDAYVIHAVESAVPELTTVTAPGAEAIEDAPESVRTWIERHLEGVDGTALDGLVTLLRERGYLSHALTVPETDTPEWVQALDGYEFQPSASGHSLGRIDAMFTRLLEREDDPRAAASGNYVAAVGDDEQFAVAVAVIARELGFPARVVVGARLVADDDTLAVCDAGICRAGDVTAWTEVLSSDGQWIPIDVTPQHTRSPSMEFTEQRDPEVVTDVRPDLVEEVVPPAPEQQDALVDDGDQAGGSIDLTWLWPALRGTAAGLLILLLAVGPFLAVVIAKALRRRARRAATMPEARIAGGWEEFLDAATDAGHTLPRAATREEIARAVASPGAHHLAHGADRAVFAHGLGLDEADARAYWDAVEAERRALVPKDALWRRTATAVSLRSIIRPLAPESGPLPSSTERGRRSAPHEPRPTT</sequence>
<dbReference type="Proteomes" id="UP001597042">
    <property type="component" value="Unassembled WGS sequence"/>
</dbReference>
<dbReference type="Pfam" id="PF01841">
    <property type="entry name" value="Transglut_core"/>
    <property type="match status" value="1"/>
</dbReference>
<feature type="transmembrane region" description="Helical" evidence="2">
    <location>
        <begin position="246"/>
        <end position="268"/>
    </location>
</feature>
<dbReference type="InterPro" id="IPR038765">
    <property type="entry name" value="Papain-like_cys_pep_sf"/>
</dbReference>